<protein>
    <recommendedName>
        <fullName evidence="4">SGNH/GDSL hydrolase family protein</fullName>
    </recommendedName>
</protein>
<accession>A0A0B6APL1</accession>
<dbReference type="SUPFAM" id="SSF52266">
    <property type="entry name" value="SGNH hydrolase"/>
    <property type="match status" value="1"/>
</dbReference>
<sequence length="248" mass="27815">MKAMVGINVAAAVLCGAVMYAGTQHWQKQTEAQASEVKTAVVHKEKQFSDVSAYTKNLPDFITKQIQSSIANKKPLTLVLATSAKEAGWPQQLKKELAATYGSDVFTVKTLSYGNGTTDKLLSSHIADQIDQLQPNIILFEAPLKNDYQHLTLDETLENTDKLIHQLKDLKKTLMIQPSQPYISQTESYEEGVEAIRGVSEANWVYYMNHSLIWPFHLGEYINKDSGNLTKKGNEVWGEYVVNWFTGE</sequence>
<dbReference type="RefSeq" id="WP_034653692.1">
    <property type="nucleotide sequence ID" value="NZ_BCVB01000003.1"/>
</dbReference>
<dbReference type="Proteomes" id="UP000031829">
    <property type="component" value="Chromosome"/>
</dbReference>
<keyword evidence="1" id="KW-0732">Signal</keyword>
<feature type="chain" id="PRO_5038987681" description="SGNH/GDSL hydrolase family protein" evidence="1">
    <location>
        <begin position="22"/>
        <end position="248"/>
    </location>
</feature>
<dbReference type="AlphaFoldDB" id="A0A0B6APL1"/>
<gene>
    <name evidence="2" type="ORF">BG04_3454</name>
</gene>
<reference evidence="2 3" key="1">
    <citation type="journal article" date="2015" name="Genome Announc.">
        <title>Complete genome sequences for 35 biothreat assay-relevant bacillus species.</title>
        <authorList>
            <person name="Johnson S.L."/>
            <person name="Daligault H.E."/>
            <person name="Davenport K.W."/>
            <person name="Jaissle J."/>
            <person name="Frey K.G."/>
            <person name="Ladner J.T."/>
            <person name="Broomall S.M."/>
            <person name="Bishop-Lilly K.A."/>
            <person name="Bruce D.C."/>
            <person name="Gibbons H.S."/>
            <person name="Coyne S.R."/>
            <person name="Lo C.C."/>
            <person name="Meincke L."/>
            <person name="Munk A.C."/>
            <person name="Koroleva G.I."/>
            <person name="Rosenzweig C.N."/>
            <person name="Palacios G.F."/>
            <person name="Redden C.L."/>
            <person name="Minogue T.D."/>
            <person name="Chain P.S."/>
        </authorList>
    </citation>
    <scope>NUCLEOTIDE SEQUENCE [LARGE SCALE GENOMIC DNA]</scope>
    <source>
        <strain evidence="3">ATCC 14581 / DSM 32 / JCM 2506 / NBRC 15308 / NCIMB 9376 / NCTC 10342 / NRRL B-14308 / VKM B-512</strain>
    </source>
</reference>
<dbReference type="Gene3D" id="3.40.50.1110">
    <property type="entry name" value="SGNH hydrolase"/>
    <property type="match status" value="1"/>
</dbReference>
<feature type="signal peptide" evidence="1">
    <location>
        <begin position="1"/>
        <end position="21"/>
    </location>
</feature>
<evidence type="ECO:0000313" key="3">
    <source>
        <dbReference type="Proteomes" id="UP000031829"/>
    </source>
</evidence>
<dbReference type="InterPro" id="IPR036514">
    <property type="entry name" value="SGNH_hydro_sf"/>
</dbReference>
<dbReference type="GeneID" id="93641513"/>
<dbReference type="KEGG" id="bmeg:BG04_3454"/>
<organism evidence="2 3">
    <name type="scientific">Priestia megaterium (strain ATCC 14581 / DSM 32 / CCUG 1817 / JCM 2506 / NBRC 15308 / NCIMB 9376 / NCTC 10342 / NRRL B-14308 / VKM B-512 / Ford 19)</name>
    <name type="common">Bacillus megaterium</name>
    <dbReference type="NCBI Taxonomy" id="1348623"/>
    <lineage>
        <taxon>Bacteria</taxon>
        <taxon>Bacillati</taxon>
        <taxon>Bacillota</taxon>
        <taxon>Bacilli</taxon>
        <taxon>Bacillales</taxon>
        <taxon>Bacillaceae</taxon>
        <taxon>Priestia</taxon>
    </lineage>
</organism>
<evidence type="ECO:0000256" key="1">
    <source>
        <dbReference type="SAM" id="SignalP"/>
    </source>
</evidence>
<dbReference type="HOGENOM" id="CLU_089212_0_0_9"/>
<dbReference type="EMBL" id="CP009920">
    <property type="protein sequence ID" value="AJI25401.1"/>
    <property type="molecule type" value="Genomic_DNA"/>
</dbReference>
<evidence type="ECO:0008006" key="4">
    <source>
        <dbReference type="Google" id="ProtNLM"/>
    </source>
</evidence>
<name>A0A0B6APL1_PRIM2</name>
<proteinExistence type="predicted"/>
<evidence type="ECO:0000313" key="2">
    <source>
        <dbReference type="EMBL" id="AJI25401.1"/>
    </source>
</evidence>